<evidence type="ECO:0000259" key="1">
    <source>
        <dbReference type="Pfam" id="PF01243"/>
    </source>
</evidence>
<dbReference type="Pfam" id="PF01243">
    <property type="entry name" value="PNPOx_N"/>
    <property type="match status" value="1"/>
</dbReference>
<protein>
    <submittedName>
        <fullName evidence="2">Pyridoxamine 5'-phosphate oxidase family protein</fullName>
    </submittedName>
</protein>
<dbReference type="InterPro" id="IPR011576">
    <property type="entry name" value="Pyridox_Oxase_N"/>
</dbReference>
<dbReference type="PANTHER" id="PTHR42815">
    <property type="entry name" value="FAD-BINDING, PUTATIVE (AFU_ORTHOLOGUE AFUA_6G07600)-RELATED"/>
    <property type="match status" value="1"/>
</dbReference>
<dbReference type="EMBL" id="JAPDDT010000018">
    <property type="protein sequence ID" value="MCW1925875.1"/>
    <property type="molecule type" value="Genomic_DNA"/>
</dbReference>
<dbReference type="InterPro" id="IPR012349">
    <property type="entry name" value="Split_barrel_FMN-bd"/>
</dbReference>
<dbReference type="Gene3D" id="2.30.110.10">
    <property type="entry name" value="Electron Transport, Fmn-binding Protein, Chain A"/>
    <property type="match status" value="1"/>
</dbReference>
<keyword evidence="3" id="KW-1185">Reference proteome</keyword>
<name>A0ABT3GQU6_9BACT</name>
<gene>
    <name evidence="2" type="ORF">OKA05_25170</name>
</gene>
<evidence type="ECO:0000313" key="3">
    <source>
        <dbReference type="Proteomes" id="UP001320876"/>
    </source>
</evidence>
<dbReference type="RefSeq" id="WP_264489983.1">
    <property type="nucleotide sequence ID" value="NZ_JAPDDT010000018.1"/>
</dbReference>
<feature type="domain" description="Pyridoxamine 5'-phosphate oxidase N-terminal" evidence="1">
    <location>
        <begin position="39"/>
        <end position="136"/>
    </location>
</feature>
<evidence type="ECO:0000313" key="2">
    <source>
        <dbReference type="EMBL" id="MCW1925875.1"/>
    </source>
</evidence>
<reference evidence="2 3" key="1">
    <citation type="submission" date="2022-10" db="EMBL/GenBank/DDBJ databases">
        <title>Luteolibacter arcticus strain CCTCC AB 2014275, whole genome shotgun sequencing project.</title>
        <authorList>
            <person name="Zhao G."/>
            <person name="Shen L."/>
        </authorList>
    </citation>
    <scope>NUCLEOTIDE SEQUENCE [LARGE SCALE GENOMIC DNA]</scope>
    <source>
        <strain evidence="2 3">CCTCC AB 2014275</strain>
    </source>
</reference>
<comment type="caution">
    <text evidence="2">The sequence shown here is derived from an EMBL/GenBank/DDBJ whole genome shotgun (WGS) entry which is preliminary data.</text>
</comment>
<dbReference type="PANTHER" id="PTHR42815:SF2">
    <property type="entry name" value="FAD-BINDING, PUTATIVE (AFU_ORTHOLOGUE AFUA_6G07600)-RELATED"/>
    <property type="match status" value="1"/>
</dbReference>
<sequence>MAHRFLDLAFTPSVLAAQQHYFGRSQILPPAAADDPLGPEEQAFIESRDSFYMASVSETGWPYMQHRGGAAGFVKVTDPASLAFADYKGNRQMLTTGNVAANDRVCLFFMDYPRRTRLKIYGHAEVLDARDHAALVGEIADADVHKITERIVRVRVVSFDWNCPKYITPRFTAAEVGEAVSVLKARIAELEARLEIQDR</sequence>
<organism evidence="2 3">
    <name type="scientific">Luteolibacter arcticus</name>
    <dbReference type="NCBI Taxonomy" id="1581411"/>
    <lineage>
        <taxon>Bacteria</taxon>
        <taxon>Pseudomonadati</taxon>
        <taxon>Verrucomicrobiota</taxon>
        <taxon>Verrucomicrobiia</taxon>
        <taxon>Verrucomicrobiales</taxon>
        <taxon>Verrucomicrobiaceae</taxon>
        <taxon>Luteolibacter</taxon>
    </lineage>
</organism>
<accession>A0ABT3GQU6</accession>
<dbReference type="SUPFAM" id="SSF50475">
    <property type="entry name" value="FMN-binding split barrel"/>
    <property type="match status" value="1"/>
</dbReference>
<dbReference type="Proteomes" id="UP001320876">
    <property type="component" value="Unassembled WGS sequence"/>
</dbReference>
<proteinExistence type="predicted"/>